<feature type="compositionally biased region" description="Basic and acidic residues" evidence="1">
    <location>
        <begin position="77"/>
        <end position="87"/>
    </location>
</feature>
<feature type="compositionally biased region" description="Acidic residues" evidence="1">
    <location>
        <begin position="36"/>
        <end position="59"/>
    </location>
</feature>
<accession>A0ABR0MNL4</accession>
<comment type="caution">
    <text evidence="2">The sequence shown here is derived from an EMBL/GenBank/DDBJ whole genome shotgun (WGS) entry which is preliminary data.</text>
</comment>
<evidence type="ECO:0000313" key="3">
    <source>
        <dbReference type="Proteomes" id="UP001358586"/>
    </source>
</evidence>
<gene>
    <name evidence="2" type="ORF">PVK06_043334</name>
</gene>
<sequence length="177" mass="20494">MATETLDDKKPEEEEVIDKENKEGSKEVLEKQIEVEEKENEEEEEEEEEGEEEEKESEDEGTKKFKCSSRNRSSRKSGRDSTEKKEPVMPSSDRPTMERKVAERYSAPYVARSSTFKTLSIEKGRGTQLKDIPNGMRMFSCLFVFPPKVLLYVFFKSHRIGLIVIIFVFNSGSFEVM</sequence>
<reference evidence="2 3" key="1">
    <citation type="submission" date="2023-03" db="EMBL/GenBank/DDBJ databases">
        <title>WGS of Gossypium arboreum.</title>
        <authorList>
            <person name="Yu D."/>
        </authorList>
    </citation>
    <scope>NUCLEOTIDE SEQUENCE [LARGE SCALE GENOMIC DNA]</scope>
    <source>
        <tissue evidence="2">Leaf</tissue>
    </source>
</reference>
<keyword evidence="3" id="KW-1185">Reference proteome</keyword>
<feature type="compositionally biased region" description="Basic and acidic residues" evidence="1">
    <location>
        <begin position="1"/>
        <end position="35"/>
    </location>
</feature>
<dbReference type="PANTHER" id="PTHR13468">
    <property type="entry name" value="DEK PROTEIN"/>
    <property type="match status" value="1"/>
</dbReference>
<protein>
    <submittedName>
        <fullName evidence="2">Uncharacterized protein</fullName>
    </submittedName>
</protein>
<name>A0ABR0MNL4_GOSAR</name>
<evidence type="ECO:0000256" key="1">
    <source>
        <dbReference type="SAM" id="MobiDB-lite"/>
    </source>
</evidence>
<dbReference type="Proteomes" id="UP001358586">
    <property type="component" value="Chromosome 12"/>
</dbReference>
<dbReference type="PANTHER" id="PTHR13468:SF1">
    <property type="entry name" value="PROTEIN DEK"/>
    <property type="match status" value="1"/>
</dbReference>
<evidence type="ECO:0000313" key="2">
    <source>
        <dbReference type="EMBL" id="KAK5775440.1"/>
    </source>
</evidence>
<organism evidence="2 3">
    <name type="scientific">Gossypium arboreum</name>
    <name type="common">Tree cotton</name>
    <name type="synonym">Gossypium nanking</name>
    <dbReference type="NCBI Taxonomy" id="29729"/>
    <lineage>
        <taxon>Eukaryota</taxon>
        <taxon>Viridiplantae</taxon>
        <taxon>Streptophyta</taxon>
        <taxon>Embryophyta</taxon>
        <taxon>Tracheophyta</taxon>
        <taxon>Spermatophyta</taxon>
        <taxon>Magnoliopsida</taxon>
        <taxon>eudicotyledons</taxon>
        <taxon>Gunneridae</taxon>
        <taxon>Pentapetalae</taxon>
        <taxon>rosids</taxon>
        <taxon>malvids</taxon>
        <taxon>Malvales</taxon>
        <taxon>Malvaceae</taxon>
        <taxon>Malvoideae</taxon>
        <taxon>Gossypium</taxon>
    </lineage>
</organism>
<dbReference type="InterPro" id="IPR044198">
    <property type="entry name" value="DEK"/>
</dbReference>
<feature type="region of interest" description="Disordered" evidence="1">
    <location>
        <begin position="1"/>
        <end position="104"/>
    </location>
</feature>
<proteinExistence type="predicted"/>
<dbReference type="EMBL" id="JARKNE010000012">
    <property type="protein sequence ID" value="KAK5775440.1"/>
    <property type="molecule type" value="Genomic_DNA"/>
</dbReference>
<feature type="compositionally biased region" description="Basic residues" evidence="1">
    <location>
        <begin position="64"/>
        <end position="76"/>
    </location>
</feature>